<dbReference type="Proteomes" id="UP000567795">
    <property type="component" value="Unassembled WGS sequence"/>
</dbReference>
<feature type="region of interest" description="Disordered" evidence="1">
    <location>
        <begin position="403"/>
        <end position="424"/>
    </location>
</feature>
<organism evidence="3 4">
    <name type="scientific">Allostreptomyces psammosilenae</name>
    <dbReference type="NCBI Taxonomy" id="1892865"/>
    <lineage>
        <taxon>Bacteria</taxon>
        <taxon>Bacillati</taxon>
        <taxon>Actinomycetota</taxon>
        <taxon>Actinomycetes</taxon>
        <taxon>Kitasatosporales</taxon>
        <taxon>Streptomycetaceae</taxon>
        <taxon>Allostreptomyces</taxon>
    </lineage>
</organism>
<accession>A0A852ZU74</accession>
<sequence>MQTEIDPRTLIGQKAVDRNGSKIGTIDEVYLDDATGSPEWAAVRTGLFGSHEAFVPLAPSEFIDNELRVPYEKDLVKDAPDFGAGQHLSPEQELQLYRYYGLEVREPGEAGEAAEPGPAAPTATEDERARAEGRTRDHDFGHVAGAPDRTAAAGGGTAAGTAGRGEPTGTVPDADVGHEHTEFVADADATGGVATTRDVTGSRTTAPAPPDERGLGMTPEAAPGDTMGLRRRPDDPYAPGTAAAQGTSTAPTGSRPVTHREGGVPWEHGAGPATGRAATAYQDETATIAPVSAFRHKSDPAMAAPDATGTATDTYSDTGMARATGAGAVTAPGTDADLDMAATERERSRGGAGTMMGLPVGTISGTYRVDRVDLTDESLARIADVRLDDDTTEVFALIVQCKDGSVDPTSGGSRGRHARGWPGA</sequence>
<feature type="compositionally biased region" description="Basic and acidic residues" evidence="1">
    <location>
        <begin position="125"/>
        <end position="141"/>
    </location>
</feature>
<feature type="region of interest" description="Disordered" evidence="1">
    <location>
        <begin position="109"/>
        <end position="175"/>
    </location>
</feature>
<comment type="caution">
    <text evidence="3">The sequence shown here is derived from an EMBL/GenBank/DDBJ whole genome shotgun (WGS) entry which is preliminary data.</text>
</comment>
<dbReference type="GO" id="GO:0030077">
    <property type="term" value="C:plasma membrane light-harvesting complex"/>
    <property type="evidence" value="ECO:0007669"/>
    <property type="project" value="InterPro"/>
</dbReference>
<protein>
    <submittedName>
        <fullName evidence="3">Sporulation protein YlmC with PRC-barrel domain</fullName>
    </submittedName>
</protein>
<dbReference type="GO" id="GO:0019684">
    <property type="term" value="P:photosynthesis, light reaction"/>
    <property type="evidence" value="ECO:0007669"/>
    <property type="project" value="InterPro"/>
</dbReference>
<evidence type="ECO:0000313" key="4">
    <source>
        <dbReference type="Proteomes" id="UP000567795"/>
    </source>
</evidence>
<feature type="region of interest" description="Disordered" evidence="1">
    <location>
        <begin position="194"/>
        <end position="275"/>
    </location>
</feature>
<dbReference type="InterPro" id="IPR011033">
    <property type="entry name" value="PRC_barrel-like_sf"/>
</dbReference>
<dbReference type="InterPro" id="IPR014747">
    <property type="entry name" value="Bac_photo_RC_H_C"/>
</dbReference>
<keyword evidence="4" id="KW-1185">Reference proteome</keyword>
<feature type="compositionally biased region" description="Low complexity" evidence="1">
    <location>
        <begin position="110"/>
        <end position="123"/>
    </location>
</feature>
<evidence type="ECO:0000313" key="3">
    <source>
        <dbReference type="EMBL" id="NYI05117.1"/>
    </source>
</evidence>
<feature type="domain" description="PRC-barrel" evidence="2">
    <location>
        <begin position="4"/>
        <end position="58"/>
    </location>
</feature>
<reference evidence="3 4" key="1">
    <citation type="submission" date="2020-07" db="EMBL/GenBank/DDBJ databases">
        <title>Sequencing the genomes of 1000 actinobacteria strains.</title>
        <authorList>
            <person name="Klenk H.-P."/>
        </authorList>
    </citation>
    <scope>NUCLEOTIDE SEQUENCE [LARGE SCALE GENOMIC DNA]</scope>
    <source>
        <strain evidence="3 4">DSM 42178</strain>
    </source>
</reference>
<dbReference type="AlphaFoldDB" id="A0A852ZU74"/>
<feature type="compositionally biased region" description="Basic residues" evidence="1">
    <location>
        <begin position="414"/>
        <end position="424"/>
    </location>
</feature>
<dbReference type="SUPFAM" id="SSF50346">
    <property type="entry name" value="PRC-barrel domain"/>
    <property type="match status" value="1"/>
</dbReference>
<dbReference type="EMBL" id="JACBZD010000001">
    <property type="protein sequence ID" value="NYI05117.1"/>
    <property type="molecule type" value="Genomic_DNA"/>
</dbReference>
<dbReference type="Gene3D" id="3.90.50.10">
    <property type="entry name" value="Photosynthetic Reaction Center, subunit H, domain 2"/>
    <property type="match status" value="1"/>
</dbReference>
<dbReference type="Pfam" id="PF05239">
    <property type="entry name" value="PRC"/>
    <property type="match status" value="1"/>
</dbReference>
<dbReference type="InterPro" id="IPR027275">
    <property type="entry name" value="PRC-brl_dom"/>
</dbReference>
<name>A0A852ZU74_9ACTN</name>
<evidence type="ECO:0000256" key="1">
    <source>
        <dbReference type="SAM" id="MobiDB-lite"/>
    </source>
</evidence>
<evidence type="ECO:0000259" key="2">
    <source>
        <dbReference type="Pfam" id="PF05239"/>
    </source>
</evidence>
<gene>
    <name evidence="3" type="ORF">FHU37_002060</name>
</gene>
<feature type="compositionally biased region" description="Low complexity" evidence="1">
    <location>
        <begin position="159"/>
        <end position="170"/>
    </location>
</feature>
<proteinExistence type="predicted"/>